<proteinExistence type="predicted"/>
<keyword evidence="3" id="KW-1185">Reference proteome</keyword>
<dbReference type="Proteomes" id="UP000261600">
    <property type="component" value="Unplaced"/>
</dbReference>
<dbReference type="GO" id="GO:0042289">
    <property type="term" value="F:MHC class II protein binding"/>
    <property type="evidence" value="ECO:0007669"/>
    <property type="project" value="TreeGrafter"/>
</dbReference>
<dbReference type="STRING" id="43700.ENSMALP00000021046"/>
<feature type="domain" description="Ig-like" evidence="1">
    <location>
        <begin position="1"/>
        <end position="95"/>
    </location>
</feature>
<reference evidence="2" key="1">
    <citation type="submission" date="2025-08" db="UniProtKB">
        <authorList>
            <consortium name="Ensembl"/>
        </authorList>
    </citation>
    <scope>IDENTIFICATION</scope>
</reference>
<dbReference type="InterPro" id="IPR013106">
    <property type="entry name" value="Ig_V-set"/>
</dbReference>
<reference evidence="2" key="2">
    <citation type="submission" date="2025-09" db="UniProtKB">
        <authorList>
            <consortium name="Ensembl"/>
        </authorList>
    </citation>
    <scope>IDENTIFICATION</scope>
</reference>
<dbReference type="PROSITE" id="PS50835">
    <property type="entry name" value="IG_LIKE"/>
    <property type="match status" value="1"/>
</dbReference>
<dbReference type="GO" id="GO:1990782">
    <property type="term" value="F:protein tyrosine kinase binding"/>
    <property type="evidence" value="ECO:0007669"/>
    <property type="project" value="TreeGrafter"/>
</dbReference>
<dbReference type="GO" id="GO:0042110">
    <property type="term" value="P:T cell activation"/>
    <property type="evidence" value="ECO:0007669"/>
    <property type="project" value="TreeGrafter"/>
</dbReference>
<dbReference type="PANTHER" id="PTHR11422:SF5">
    <property type="entry name" value="DIVERSE IMMUNOGLOBULIN DOMAIN-CONTAINING PROTEIN 1.1 ISOFORM X1-RELATED"/>
    <property type="match status" value="1"/>
</dbReference>
<accession>A0A3Q3QVM2</accession>
<dbReference type="InterPro" id="IPR007110">
    <property type="entry name" value="Ig-like_dom"/>
</dbReference>
<name>A0A3Q3QVM2_MONAL</name>
<sequence length="101" mass="11198">VRAGDEVTLSCENMLGTLDRCDSTVWLFSGSRFTAAVELIKLGRIGEEARSKSDRLSVTESCSLVIKKVTAEDAGRYICRQLDTSRRQQHQDSVVFLSVVT</sequence>
<dbReference type="GO" id="GO:0045121">
    <property type="term" value="C:membrane raft"/>
    <property type="evidence" value="ECO:0007669"/>
    <property type="project" value="TreeGrafter"/>
</dbReference>
<dbReference type="InterPro" id="IPR013783">
    <property type="entry name" value="Ig-like_fold"/>
</dbReference>
<dbReference type="Gene3D" id="2.60.40.10">
    <property type="entry name" value="Immunoglobulins"/>
    <property type="match status" value="1"/>
</dbReference>
<dbReference type="GO" id="GO:0070374">
    <property type="term" value="P:positive regulation of ERK1 and ERK2 cascade"/>
    <property type="evidence" value="ECO:0007669"/>
    <property type="project" value="TreeGrafter"/>
</dbReference>
<evidence type="ECO:0000313" key="3">
    <source>
        <dbReference type="Proteomes" id="UP000261600"/>
    </source>
</evidence>
<dbReference type="SUPFAM" id="SSF48726">
    <property type="entry name" value="Immunoglobulin"/>
    <property type="match status" value="1"/>
</dbReference>
<protein>
    <recommendedName>
        <fullName evidence="1">Ig-like domain-containing protein</fullName>
    </recommendedName>
</protein>
<dbReference type="GO" id="GO:0009897">
    <property type="term" value="C:external side of plasma membrane"/>
    <property type="evidence" value="ECO:0007669"/>
    <property type="project" value="TreeGrafter"/>
</dbReference>
<organism evidence="2 3">
    <name type="scientific">Monopterus albus</name>
    <name type="common">Swamp eel</name>
    <dbReference type="NCBI Taxonomy" id="43700"/>
    <lineage>
        <taxon>Eukaryota</taxon>
        <taxon>Metazoa</taxon>
        <taxon>Chordata</taxon>
        <taxon>Craniata</taxon>
        <taxon>Vertebrata</taxon>
        <taxon>Euteleostomi</taxon>
        <taxon>Actinopterygii</taxon>
        <taxon>Neopterygii</taxon>
        <taxon>Teleostei</taxon>
        <taxon>Neoteleostei</taxon>
        <taxon>Acanthomorphata</taxon>
        <taxon>Anabantaria</taxon>
        <taxon>Synbranchiformes</taxon>
        <taxon>Synbranchidae</taxon>
        <taxon>Monopterus</taxon>
    </lineage>
</organism>
<evidence type="ECO:0000259" key="1">
    <source>
        <dbReference type="PROSITE" id="PS50835"/>
    </source>
</evidence>
<dbReference type="PANTHER" id="PTHR11422">
    <property type="entry name" value="T-CELL SURFACE GLYCOPROTEIN CD4"/>
    <property type="match status" value="1"/>
</dbReference>
<dbReference type="InterPro" id="IPR036179">
    <property type="entry name" value="Ig-like_dom_sf"/>
</dbReference>
<dbReference type="AlphaFoldDB" id="A0A3Q3QVM2"/>
<evidence type="ECO:0000313" key="2">
    <source>
        <dbReference type="Ensembl" id="ENSMALP00000021046.1"/>
    </source>
</evidence>
<dbReference type="Pfam" id="PF07686">
    <property type="entry name" value="V-set"/>
    <property type="match status" value="1"/>
</dbReference>
<dbReference type="Ensembl" id="ENSMALT00000021450.1">
    <property type="protein sequence ID" value="ENSMALP00000021046.1"/>
    <property type="gene ID" value="ENSMALG00000014717.1"/>
</dbReference>
<dbReference type="GO" id="GO:0035723">
    <property type="term" value="P:interleukin-15-mediated signaling pathway"/>
    <property type="evidence" value="ECO:0007669"/>
    <property type="project" value="TreeGrafter"/>
</dbReference>